<keyword evidence="3" id="KW-1185">Reference proteome</keyword>
<dbReference type="AlphaFoldDB" id="D8SP49"/>
<dbReference type="InParanoid" id="D8SP49"/>
<organism evidence="3">
    <name type="scientific">Selaginella moellendorffii</name>
    <name type="common">Spikemoss</name>
    <dbReference type="NCBI Taxonomy" id="88036"/>
    <lineage>
        <taxon>Eukaryota</taxon>
        <taxon>Viridiplantae</taxon>
        <taxon>Streptophyta</taxon>
        <taxon>Embryophyta</taxon>
        <taxon>Tracheophyta</taxon>
        <taxon>Lycopodiopsida</taxon>
        <taxon>Selaginellales</taxon>
        <taxon>Selaginellaceae</taxon>
        <taxon>Selaginella</taxon>
    </lineage>
</organism>
<dbReference type="InterPro" id="IPR040092">
    <property type="entry name" value="TBRG1"/>
</dbReference>
<dbReference type="PANTHER" id="PTHR22715:SF1">
    <property type="entry name" value="DNA BINDING PROTEIN"/>
    <property type="match status" value="1"/>
</dbReference>
<evidence type="ECO:0000313" key="2">
    <source>
        <dbReference type="EMBL" id="EFJ13717.1"/>
    </source>
</evidence>
<protein>
    <submittedName>
        <fullName evidence="2">Uncharacterized protein</fullName>
    </submittedName>
</protein>
<name>D8SP49_SELML</name>
<dbReference type="KEGG" id="smo:SELMODRAFT_424199"/>
<proteinExistence type="predicted"/>
<evidence type="ECO:0000313" key="3">
    <source>
        <dbReference type="Proteomes" id="UP000001514"/>
    </source>
</evidence>
<dbReference type="PANTHER" id="PTHR22715">
    <property type="entry name" value="TRANSFORMING GROWTH FACTOR BETA REGULATED GENE 1"/>
    <property type="match status" value="1"/>
</dbReference>
<accession>D8SP49</accession>
<dbReference type="EMBL" id="GL377631">
    <property type="protein sequence ID" value="EFJ13717.1"/>
    <property type="molecule type" value="Genomic_DNA"/>
</dbReference>
<dbReference type="Gramene" id="EFJ13717">
    <property type="protein sequence ID" value="EFJ13717"/>
    <property type="gene ID" value="SELMODRAFT_424199"/>
</dbReference>
<feature type="region of interest" description="Disordered" evidence="1">
    <location>
        <begin position="1"/>
        <end position="25"/>
    </location>
</feature>
<gene>
    <name evidence="2" type="ORF">SELMODRAFT_424199</name>
</gene>
<dbReference type="Proteomes" id="UP000001514">
    <property type="component" value="Unassembled WGS sequence"/>
</dbReference>
<evidence type="ECO:0000256" key="1">
    <source>
        <dbReference type="SAM" id="MobiDB-lite"/>
    </source>
</evidence>
<sequence>MASFKMLQKSQKVQPSDHVQQEKPPALCSTDWEARGYEQQKLKAVAVWSELNSKLRLQLQEVSTTNTWTKLPEADQNDPVANDLEKQSRVTTGFSSISKRLTSLDMLKPVAAFEHELSFLCRALNARSQEVDICISYGPLGKHGVHLYVYRVSLDNNLLSEGTLLQSFSLDSYENFGADYLQSQVALPRAGWHCDLFKLIGASQLVRDDIVGTSACERY</sequence>
<dbReference type="HOGENOM" id="CLU_1263407_0_0_1"/>
<reference evidence="2 3" key="1">
    <citation type="journal article" date="2011" name="Science">
        <title>The Selaginella genome identifies genetic changes associated with the evolution of vascular plants.</title>
        <authorList>
            <person name="Banks J.A."/>
            <person name="Nishiyama T."/>
            <person name="Hasebe M."/>
            <person name="Bowman J.L."/>
            <person name="Gribskov M."/>
            <person name="dePamphilis C."/>
            <person name="Albert V.A."/>
            <person name="Aono N."/>
            <person name="Aoyama T."/>
            <person name="Ambrose B.A."/>
            <person name="Ashton N.W."/>
            <person name="Axtell M.J."/>
            <person name="Barker E."/>
            <person name="Barker M.S."/>
            <person name="Bennetzen J.L."/>
            <person name="Bonawitz N.D."/>
            <person name="Chapple C."/>
            <person name="Cheng C."/>
            <person name="Correa L.G."/>
            <person name="Dacre M."/>
            <person name="DeBarry J."/>
            <person name="Dreyer I."/>
            <person name="Elias M."/>
            <person name="Engstrom E.M."/>
            <person name="Estelle M."/>
            <person name="Feng L."/>
            <person name="Finet C."/>
            <person name="Floyd S.K."/>
            <person name="Frommer W.B."/>
            <person name="Fujita T."/>
            <person name="Gramzow L."/>
            <person name="Gutensohn M."/>
            <person name="Harholt J."/>
            <person name="Hattori M."/>
            <person name="Heyl A."/>
            <person name="Hirai T."/>
            <person name="Hiwatashi Y."/>
            <person name="Ishikawa M."/>
            <person name="Iwata M."/>
            <person name="Karol K.G."/>
            <person name="Koehler B."/>
            <person name="Kolukisaoglu U."/>
            <person name="Kubo M."/>
            <person name="Kurata T."/>
            <person name="Lalonde S."/>
            <person name="Li K."/>
            <person name="Li Y."/>
            <person name="Litt A."/>
            <person name="Lyons E."/>
            <person name="Manning G."/>
            <person name="Maruyama T."/>
            <person name="Michael T.P."/>
            <person name="Mikami K."/>
            <person name="Miyazaki S."/>
            <person name="Morinaga S."/>
            <person name="Murata T."/>
            <person name="Mueller-Roeber B."/>
            <person name="Nelson D.R."/>
            <person name="Obara M."/>
            <person name="Oguri Y."/>
            <person name="Olmstead R.G."/>
            <person name="Onodera N."/>
            <person name="Petersen B.L."/>
            <person name="Pils B."/>
            <person name="Prigge M."/>
            <person name="Rensing S.A."/>
            <person name="Riano-Pachon D.M."/>
            <person name="Roberts A.W."/>
            <person name="Sato Y."/>
            <person name="Scheller H.V."/>
            <person name="Schulz B."/>
            <person name="Schulz C."/>
            <person name="Shakirov E.V."/>
            <person name="Shibagaki N."/>
            <person name="Shinohara N."/>
            <person name="Shippen D.E."/>
            <person name="Soerensen I."/>
            <person name="Sotooka R."/>
            <person name="Sugimoto N."/>
            <person name="Sugita M."/>
            <person name="Sumikawa N."/>
            <person name="Tanurdzic M."/>
            <person name="Theissen G."/>
            <person name="Ulvskov P."/>
            <person name="Wakazuki S."/>
            <person name="Weng J.K."/>
            <person name="Willats W.W."/>
            <person name="Wipf D."/>
            <person name="Wolf P.G."/>
            <person name="Yang L."/>
            <person name="Zimmer A.D."/>
            <person name="Zhu Q."/>
            <person name="Mitros T."/>
            <person name="Hellsten U."/>
            <person name="Loque D."/>
            <person name="Otillar R."/>
            <person name="Salamov A."/>
            <person name="Schmutz J."/>
            <person name="Shapiro H."/>
            <person name="Lindquist E."/>
            <person name="Lucas S."/>
            <person name="Rokhsar D."/>
            <person name="Grigoriev I.V."/>
        </authorList>
    </citation>
    <scope>NUCLEOTIDE SEQUENCE [LARGE SCALE GENOMIC DNA]</scope>
</reference>
<feature type="compositionally biased region" description="Polar residues" evidence="1">
    <location>
        <begin position="8"/>
        <end position="18"/>
    </location>
</feature>